<feature type="region of interest" description="Disordered" evidence="1">
    <location>
        <begin position="387"/>
        <end position="423"/>
    </location>
</feature>
<feature type="transmembrane region" description="Helical" evidence="2">
    <location>
        <begin position="12"/>
        <end position="29"/>
    </location>
</feature>
<sequence>MGSKQKTCNPRIVLIVMVVAVGSGVTSSICDNGQCSCTPPYRDITTVGCRCNTTNTGFKLTASDFGRQFRKVRDFYVSDCDGGITFTMNAFKDLEGLENLYLENIVKVEFDSGVFQKLMRLSLRNIREIDFGERAFMGARDLHNIEIYRATVPRLRSHSLFDIRGLQTLELSEVTLHRVEKDAVNVDVRLPESYIRINNCTVGSIESNGIVLQARNFSIINSAFGEMSSNAININSSELVLIRDSDFRSGLPKNAINVAASVLNIRSNTFKLLPTGIFMGNIEYENYRKLIFANNTVYNIEHEGSFDSISGLIQKADIKGNRFPCVCFVGGFHQISPDFSQNNFCTASKCNVTLSYFSALVEERKFCTSNTSEDPDEYEICANVASSAPHSPRGRAPSYFRTTQTPSTITTTTTTTTTTDDPRNSSGRIQFVSVIMFFTSFAVIFKL</sequence>
<evidence type="ECO:0000256" key="1">
    <source>
        <dbReference type="SAM" id="MobiDB-lite"/>
    </source>
</evidence>
<keyword evidence="2" id="KW-0812">Transmembrane</keyword>
<dbReference type="AlphaFoldDB" id="A0A6L2PXI7"/>
<dbReference type="InterPro" id="IPR011050">
    <property type="entry name" value="Pectin_lyase_fold/virulence"/>
</dbReference>
<dbReference type="InterPro" id="IPR032675">
    <property type="entry name" value="LRR_dom_sf"/>
</dbReference>
<dbReference type="SUPFAM" id="SSF51126">
    <property type="entry name" value="Pectin lyase-like"/>
    <property type="match status" value="1"/>
</dbReference>
<name>A0A6L2PXI7_COPFO</name>
<evidence type="ECO:0000313" key="4">
    <source>
        <dbReference type="Proteomes" id="UP000502823"/>
    </source>
</evidence>
<keyword evidence="2" id="KW-1133">Transmembrane helix</keyword>
<protein>
    <submittedName>
        <fullName evidence="3">Uncharacterized protein</fullName>
    </submittedName>
</protein>
<evidence type="ECO:0000256" key="2">
    <source>
        <dbReference type="SAM" id="Phobius"/>
    </source>
</evidence>
<feature type="compositionally biased region" description="Low complexity" evidence="1">
    <location>
        <begin position="402"/>
        <end position="419"/>
    </location>
</feature>
<accession>A0A6L2PXI7</accession>
<organism evidence="3 4">
    <name type="scientific">Coptotermes formosanus</name>
    <name type="common">Formosan subterranean termite</name>
    <dbReference type="NCBI Taxonomy" id="36987"/>
    <lineage>
        <taxon>Eukaryota</taxon>
        <taxon>Metazoa</taxon>
        <taxon>Ecdysozoa</taxon>
        <taxon>Arthropoda</taxon>
        <taxon>Hexapoda</taxon>
        <taxon>Insecta</taxon>
        <taxon>Pterygota</taxon>
        <taxon>Neoptera</taxon>
        <taxon>Polyneoptera</taxon>
        <taxon>Dictyoptera</taxon>
        <taxon>Blattodea</taxon>
        <taxon>Blattoidea</taxon>
        <taxon>Termitoidae</taxon>
        <taxon>Rhinotermitidae</taxon>
        <taxon>Coptotermes</taxon>
    </lineage>
</organism>
<dbReference type="InParanoid" id="A0A6L2PXI7"/>
<evidence type="ECO:0000313" key="3">
    <source>
        <dbReference type="EMBL" id="GFG37246.1"/>
    </source>
</evidence>
<dbReference type="OrthoDB" id="8190821at2759"/>
<comment type="caution">
    <text evidence="3">The sequence shown here is derived from an EMBL/GenBank/DDBJ whole genome shotgun (WGS) entry which is preliminary data.</text>
</comment>
<dbReference type="Proteomes" id="UP000502823">
    <property type="component" value="Unassembled WGS sequence"/>
</dbReference>
<keyword evidence="4" id="KW-1185">Reference proteome</keyword>
<proteinExistence type="predicted"/>
<dbReference type="Gene3D" id="3.80.10.10">
    <property type="entry name" value="Ribonuclease Inhibitor"/>
    <property type="match status" value="1"/>
</dbReference>
<keyword evidence="2" id="KW-0472">Membrane</keyword>
<dbReference type="EMBL" id="BLKM01006408">
    <property type="protein sequence ID" value="GFG37246.1"/>
    <property type="molecule type" value="Genomic_DNA"/>
</dbReference>
<gene>
    <name evidence="3" type="ORF">Cfor_11384</name>
</gene>
<reference evidence="4" key="1">
    <citation type="submission" date="2020-01" db="EMBL/GenBank/DDBJ databases">
        <title>Draft genome sequence of the Termite Coptotermes fromosanus.</title>
        <authorList>
            <person name="Itakura S."/>
            <person name="Yosikawa Y."/>
            <person name="Umezawa K."/>
        </authorList>
    </citation>
    <scope>NUCLEOTIDE SEQUENCE [LARGE SCALE GENOMIC DNA]</scope>
</reference>